<dbReference type="Proteomes" id="UP000297982">
    <property type="component" value="Unassembled WGS sequence"/>
</dbReference>
<evidence type="ECO:0000313" key="2">
    <source>
        <dbReference type="Proteomes" id="UP000297982"/>
    </source>
</evidence>
<dbReference type="RefSeq" id="WP_135327049.1">
    <property type="nucleotide sequence ID" value="NZ_SRJC01000001.1"/>
</dbReference>
<protein>
    <submittedName>
        <fullName evidence="1">Phage head-tail adapter protein</fullName>
    </submittedName>
</protein>
<dbReference type="AlphaFoldDB" id="A0A4Z0H2S6"/>
<evidence type="ECO:0000313" key="1">
    <source>
        <dbReference type="EMBL" id="TGB04693.1"/>
    </source>
</evidence>
<comment type="caution">
    <text evidence="1">The sequence shown here is derived from an EMBL/GenBank/DDBJ whole genome shotgun (WGS) entry which is preliminary data.</text>
</comment>
<dbReference type="EMBL" id="SRJC01000001">
    <property type="protein sequence ID" value="TGB04693.1"/>
    <property type="molecule type" value="Genomic_DNA"/>
</dbReference>
<gene>
    <name evidence="1" type="ORF">E4663_06795</name>
</gene>
<reference evidence="1 2" key="1">
    <citation type="journal article" date="2003" name="Int. J. Syst. Evol. Microbiol.">
        <title>Halobacillus salinus sp. nov., isolated from a salt lake on the coast of the East Sea in Korea.</title>
        <authorList>
            <person name="Yoon J.H."/>
            <person name="Kang K.H."/>
            <person name="Park Y.H."/>
        </authorList>
    </citation>
    <scope>NUCLEOTIDE SEQUENCE [LARGE SCALE GENOMIC DNA]</scope>
    <source>
        <strain evidence="1 2">HSL-3</strain>
    </source>
</reference>
<dbReference type="NCBIfam" id="TIGR01563">
    <property type="entry name" value="gp16_SPP1"/>
    <property type="match status" value="1"/>
</dbReference>
<sequence>MKRKIPKPLHEVYNDGFLVYGRHETLRSPTRKVIGKEFVEKGKLAYQLMSIREEDYSMAETMGSSVDVKVKTPFPPLFLRWKKSDLVIRIGAEEYEVISVDYDRSKRNLFFYLRQIGSFKQNEEEPEDNIPATFSESWNIQ</sequence>
<proteinExistence type="predicted"/>
<keyword evidence="2" id="KW-1185">Reference proteome</keyword>
<accession>A0A4Z0H2S6</accession>
<dbReference type="InterPro" id="IPR008767">
    <property type="entry name" value="Phage_SPP1_head-tail_adaptor"/>
</dbReference>
<organism evidence="1 2">
    <name type="scientific">Halobacillus salinus</name>
    <dbReference type="NCBI Taxonomy" id="192814"/>
    <lineage>
        <taxon>Bacteria</taxon>
        <taxon>Bacillati</taxon>
        <taxon>Bacillota</taxon>
        <taxon>Bacilli</taxon>
        <taxon>Bacillales</taxon>
        <taxon>Bacillaceae</taxon>
        <taxon>Halobacillus</taxon>
    </lineage>
</organism>
<name>A0A4Z0H2S6_9BACI</name>